<evidence type="ECO:0008006" key="4">
    <source>
        <dbReference type="Google" id="ProtNLM"/>
    </source>
</evidence>
<gene>
    <name evidence="2" type="ORF">D3871_10545</name>
</gene>
<sequence>MAKKPASPAASTVNPLAAAPVKAKAAALKKAAATAPSVTATIPMASAAPLPKAPVTATPKDDKAGKKNVGKQSSQQATKSAAVKNGKDTKEKVKKAKLVRDSFTMPEAEYAILGEVKKACLKAGIEVKKSELLRVGVALIQKLDTAKLKEILDGLPVLKAGRPKKTKSS</sequence>
<proteinExistence type="predicted"/>
<organism evidence="2 3">
    <name type="scientific">Noviherbaspirillum saxi</name>
    <dbReference type="NCBI Taxonomy" id="2320863"/>
    <lineage>
        <taxon>Bacteria</taxon>
        <taxon>Pseudomonadati</taxon>
        <taxon>Pseudomonadota</taxon>
        <taxon>Betaproteobacteria</taxon>
        <taxon>Burkholderiales</taxon>
        <taxon>Oxalobacteraceae</taxon>
        <taxon>Noviherbaspirillum</taxon>
    </lineage>
</organism>
<name>A0A3A3FRX4_9BURK</name>
<comment type="caution">
    <text evidence="2">The sequence shown here is derived from an EMBL/GenBank/DDBJ whole genome shotgun (WGS) entry which is preliminary data.</text>
</comment>
<keyword evidence="3" id="KW-1185">Reference proteome</keyword>
<dbReference type="RefSeq" id="WP_119768847.1">
    <property type="nucleotide sequence ID" value="NZ_QYUO01000001.1"/>
</dbReference>
<evidence type="ECO:0000313" key="2">
    <source>
        <dbReference type="EMBL" id="RJF98902.1"/>
    </source>
</evidence>
<dbReference type="OrthoDB" id="9182647at2"/>
<feature type="region of interest" description="Disordered" evidence="1">
    <location>
        <begin position="43"/>
        <end position="92"/>
    </location>
</feature>
<dbReference type="EMBL" id="QYUO01000001">
    <property type="protein sequence ID" value="RJF98902.1"/>
    <property type="molecule type" value="Genomic_DNA"/>
</dbReference>
<evidence type="ECO:0000256" key="1">
    <source>
        <dbReference type="SAM" id="MobiDB-lite"/>
    </source>
</evidence>
<feature type="compositionally biased region" description="Polar residues" evidence="1">
    <location>
        <begin position="70"/>
        <end position="79"/>
    </location>
</feature>
<dbReference type="AlphaFoldDB" id="A0A3A3FRX4"/>
<accession>A0A3A3FRX4</accession>
<dbReference type="Proteomes" id="UP000265955">
    <property type="component" value="Unassembled WGS sequence"/>
</dbReference>
<reference evidence="3" key="1">
    <citation type="submission" date="2018-09" db="EMBL/GenBank/DDBJ databases">
        <authorList>
            <person name="Zhu H."/>
        </authorList>
    </citation>
    <scope>NUCLEOTIDE SEQUENCE [LARGE SCALE GENOMIC DNA]</scope>
    <source>
        <strain evidence="3">K1R23-30</strain>
    </source>
</reference>
<protein>
    <recommendedName>
        <fullName evidence="4">Histone H1-like nucleoprotein HC2</fullName>
    </recommendedName>
</protein>
<evidence type="ECO:0000313" key="3">
    <source>
        <dbReference type="Proteomes" id="UP000265955"/>
    </source>
</evidence>